<organism evidence="1 2">
    <name type="scientific">Hyaloscypha variabilis (strain UAMH 11265 / GT02V1 / F)</name>
    <name type="common">Meliniomyces variabilis</name>
    <dbReference type="NCBI Taxonomy" id="1149755"/>
    <lineage>
        <taxon>Eukaryota</taxon>
        <taxon>Fungi</taxon>
        <taxon>Dikarya</taxon>
        <taxon>Ascomycota</taxon>
        <taxon>Pezizomycotina</taxon>
        <taxon>Leotiomycetes</taxon>
        <taxon>Helotiales</taxon>
        <taxon>Hyaloscyphaceae</taxon>
        <taxon>Hyaloscypha</taxon>
        <taxon>Hyaloscypha variabilis</taxon>
    </lineage>
</organism>
<dbReference type="Proteomes" id="UP000235786">
    <property type="component" value="Unassembled WGS sequence"/>
</dbReference>
<evidence type="ECO:0000313" key="2">
    <source>
        <dbReference type="Proteomes" id="UP000235786"/>
    </source>
</evidence>
<dbReference type="AlphaFoldDB" id="A0A2J6RB47"/>
<reference evidence="1 2" key="1">
    <citation type="submission" date="2016-04" db="EMBL/GenBank/DDBJ databases">
        <title>A degradative enzymes factory behind the ericoid mycorrhizal symbiosis.</title>
        <authorList>
            <consortium name="DOE Joint Genome Institute"/>
            <person name="Martino E."/>
            <person name="Morin E."/>
            <person name="Grelet G."/>
            <person name="Kuo A."/>
            <person name="Kohler A."/>
            <person name="Daghino S."/>
            <person name="Barry K."/>
            <person name="Choi C."/>
            <person name="Cichocki N."/>
            <person name="Clum A."/>
            <person name="Copeland A."/>
            <person name="Hainaut M."/>
            <person name="Haridas S."/>
            <person name="Labutti K."/>
            <person name="Lindquist E."/>
            <person name="Lipzen A."/>
            <person name="Khouja H.-R."/>
            <person name="Murat C."/>
            <person name="Ohm R."/>
            <person name="Olson A."/>
            <person name="Spatafora J."/>
            <person name="Veneault-Fourrey C."/>
            <person name="Henrissat B."/>
            <person name="Grigoriev I."/>
            <person name="Martin F."/>
            <person name="Perotto S."/>
        </authorList>
    </citation>
    <scope>NUCLEOTIDE SEQUENCE [LARGE SCALE GENOMIC DNA]</scope>
    <source>
        <strain evidence="1 2">F</strain>
    </source>
</reference>
<evidence type="ECO:0000313" key="1">
    <source>
        <dbReference type="EMBL" id="PMD35742.1"/>
    </source>
</evidence>
<name>A0A2J6RB47_HYAVF</name>
<proteinExistence type="predicted"/>
<accession>A0A2J6RB47</accession>
<gene>
    <name evidence="1" type="ORF">L207DRAFT_121335</name>
</gene>
<protein>
    <submittedName>
        <fullName evidence="1">Uncharacterized protein</fullName>
    </submittedName>
</protein>
<dbReference type="EMBL" id="KZ613952">
    <property type="protein sequence ID" value="PMD35742.1"/>
    <property type="molecule type" value="Genomic_DNA"/>
</dbReference>
<sequence>MSSNVPTAIDAALGGASFLSSLSTWMAFLALHAEPPSEIHLEHPPTNLTHSSQPPIQHILRIGPYPLHHFHIHVLLHTNDHNTSDGIQCVKHGSPIDGLVFGVVSRTPHTCGIPACLSANFGDKLRACGLGLDALFFKKTPVGSGSSVGDREKGGRGCLMRRLLSELGRIS</sequence>
<keyword evidence="2" id="KW-1185">Reference proteome</keyword>